<sequence>MRLQALITAVAVLSATVAQAACPIELAVYGDRDGAAEIDFRPTLESATVTNSFKMVMDNSIVLDGVVMWSQDVARPNGMLMHQCPEGDVTGEEIEACTVWQGVIYSVDEQGNVGLLPRERIAAAAPKKLIFSDLGHGLRSSAAYGPDGFSKVPWDVFELKGCQE</sequence>
<evidence type="ECO:0000313" key="2">
    <source>
        <dbReference type="EMBL" id="SUU87710.1"/>
    </source>
</evidence>
<proteinExistence type="predicted"/>
<organism evidence="2 3">
    <name type="scientific">Aminobacter aminovorans</name>
    <name type="common">Chelatobacter heintzii</name>
    <dbReference type="NCBI Taxonomy" id="83263"/>
    <lineage>
        <taxon>Bacteria</taxon>
        <taxon>Pseudomonadati</taxon>
        <taxon>Pseudomonadota</taxon>
        <taxon>Alphaproteobacteria</taxon>
        <taxon>Hyphomicrobiales</taxon>
        <taxon>Phyllobacteriaceae</taxon>
        <taxon>Aminobacter</taxon>
    </lineage>
</organism>
<dbReference type="Proteomes" id="UP000254701">
    <property type="component" value="Unassembled WGS sequence"/>
</dbReference>
<name>A0A380WFL2_AMIAI</name>
<accession>A0A380WFL2</accession>
<dbReference type="RefSeq" id="WP_115730181.1">
    <property type="nucleotide sequence ID" value="NZ_BAAAVY010000019.1"/>
</dbReference>
<dbReference type="EMBL" id="UFSM01000001">
    <property type="protein sequence ID" value="SUU87710.1"/>
    <property type="molecule type" value="Genomic_DNA"/>
</dbReference>
<dbReference type="OrthoDB" id="7852244at2"/>
<evidence type="ECO:0000256" key="1">
    <source>
        <dbReference type="SAM" id="SignalP"/>
    </source>
</evidence>
<feature type="chain" id="PRO_5016739668" evidence="1">
    <location>
        <begin position="21"/>
        <end position="164"/>
    </location>
</feature>
<reference evidence="2 3" key="1">
    <citation type="submission" date="2018-06" db="EMBL/GenBank/DDBJ databases">
        <authorList>
            <consortium name="Pathogen Informatics"/>
            <person name="Doyle S."/>
        </authorList>
    </citation>
    <scope>NUCLEOTIDE SEQUENCE [LARGE SCALE GENOMIC DNA]</scope>
    <source>
        <strain evidence="2 3">NCTC10684</strain>
    </source>
</reference>
<evidence type="ECO:0000313" key="3">
    <source>
        <dbReference type="Proteomes" id="UP000254701"/>
    </source>
</evidence>
<protein>
    <submittedName>
        <fullName evidence="2">Uncharacterized protein</fullName>
    </submittedName>
</protein>
<gene>
    <name evidence="2" type="ORF">NCTC10684_00912</name>
</gene>
<keyword evidence="1" id="KW-0732">Signal</keyword>
<dbReference type="AlphaFoldDB" id="A0A380WFL2"/>
<feature type="signal peptide" evidence="1">
    <location>
        <begin position="1"/>
        <end position="20"/>
    </location>
</feature>